<reference evidence="2" key="1">
    <citation type="submission" date="2022-10" db="EMBL/GenBank/DDBJ databases">
        <title>The complete genomes of actinobacterial strains from the NBC collection.</title>
        <authorList>
            <person name="Joergensen T.S."/>
            <person name="Alvarez Arevalo M."/>
            <person name="Sterndorff E.B."/>
            <person name="Faurdal D."/>
            <person name="Vuksanovic O."/>
            <person name="Mourched A.-S."/>
            <person name="Charusanti P."/>
            <person name="Shaw S."/>
            <person name="Blin K."/>
            <person name="Weber T."/>
        </authorList>
    </citation>
    <scope>NUCLEOTIDE SEQUENCE</scope>
    <source>
        <strain evidence="2">NBC_00003</strain>
    </source>
</reference>
<accession>A0AAU2V8R2</accession>
<dbReference type="AlphaFoldDB" id="A0AAU2V8R2"/>
<evidence type="ECO:0000313" key="2">
    <source>
        <dbReference type="EMBL" id="WTW63509.1"/>
    </source>
</evidence>
<evidence type="ECO:0000256" key="1">
    <source>
        <dbReference type="SAM" id="MobiDB-lite"/>
    </source>
</evidence>
<evidence type="ECO:0008006" key="3">
    <source>
        <dbReference type="Google" id="ProtNLM"/>
    </source>
</evidence>
<dbReference type="EMBL" id="CP108318">
    <property type="protein sequence ID" value="WTW63509.1"/>
    <property type="molecule type" value="Genomic_DNA"/>
</dbReference>
<name>A0AAU2V8R2_9ACTN</name>
<organism evidence="2">
    <name type="scientific">Streptomyces sp. NBC_00003</name>
    <dbReference type="NCBI Taxonomy" id="2903608"/>
    <lineage>
        <taxon>Bacteria</taxon>
        <taxon>Bacillati</taxon>
        <taxon>Actinomycetota</taxon>
        <taxon>Actinomycetes</taxon>
        <taxon>Kitasatosporales</taxon>
        <taxon>Streptomycetaceae</taxon>
        <taxon>Streptomyces</taxon>
    </lineage>
</organism>
<feature type="region of interest" description="Disordered" evidence="1">
    <location>
        <begin position="48"/>
        <end position="68"/>
    </location>
</feature>
<gene>
    <name evidence="2" type="ORF">OG549_24250</name>
</gene>
<sequence>MAAAEITVAEVCAVIGIAVPDPGTADGVWLAQAVAAINALAVDTVPRLRARPPSPGTSSSAPVRQADDVQDWPEDIRAALLMQAQRLFARRSSPTGVAVYGDAGPAYVAKWDPDVERLLRIGSWSPPQVG</sequence>
<protein>
    <recommendedName>
        <fullName evidence="3">Head-to-tail adaptor</fullName>
    </recommendedName>
</protein>
<proteinExistence type="predicted"/>